<accession>A0ABY6BK40</accession>
<evidence type="ECO:0000313" key="2">
    <source>
        <dbReference type="EMBL" id="UXI70127.1"/>
    </source>
</evidence>
<protein>
    <submittedName>
        <fullName evidence="2">Uncharacterized protein</fullName>
    </submittedName>
</protein>
<evidence type="ECO:0000313" key="3">
    <source>
        <dbReference type="Proteomes" id="UP001064632"/>
    </source>
</evidence>
<dbReference type="RefSeq" id="WP_261697078.1">
    <property type="nucleotide sequence ID" value="NZ_CP104694.1"/>
</dbReference>
<organism evidence="2 3">
    <name type="scientific">Tahibacter amnicola</name>
    <dbReference type="NCBI Taxonomy" id="2976241"/>
    <lineage>
        <taxon>Bacteria</taxon>
        <taxon>Pseudomonadati</taxon>
        <taxon>Pseudomonadota</taxon>
        <taxon>Gammaproteobacteria</taxon>
        <taxon>Lysobacterales</taxon>
        <taxon>Rhodanobacteraceae</taxon>
        <taxon>Tahibacter</taxon>
    </lineage>
</organism>
<dbReference type="EMBL" id="CP104694">
    <property type="protein sequence ID" value="UXI70127.1"/>
    <property type="molecule type" value="Genomic_DNA"/>
</dbReference>
<name>A0ABY6BK40_9GAMM</name>
<reference evidence="2" key="1">
    <citation type="submission" date="2022-09" db="EMBL/GenBank/DDBJ databases">
        <title>Tahibacter sp. nov., isolated from a fresh water.</title>
        <authorList>
            <person name="Baek J.H."/>
            <person name="Lee J.K."/>
            <person name="Kim J.M."/>
            <person name="Jeon C.O."/>
        </authorList>
    </citation>
    <scope>NUCLEOTIDE SEQUENCE</scope>
    <source>
        <strain evidence="2">W38</strain>
    </source>
</reference>
<dbReference type="Proteomes" id="UP001064632">
    <property type="component" value="Chromosome"/>
</dbReference>
<keyword evidence="3" id="KW-1185">Reference proteome</keyword>
<proteinExistence type="predicted"/>
<keyword evidence="1" id="KW-0732">Signal</keyword>
<sequence>MKPASTAAALAALLFTTASTAVTVPLVISDEDHTNAVAWTYSDGVASFTTDTPVICAKVDENISSGAQSVDFQQPGLGTRIGNFLFGRTDAQGRQMPLSGLRVLEYVPTLRLLTDEELVCYVLRSDGTRKRTANLFLAPFDETPDATAAITVAALPDASNGFLYTYYLDVTIPAMSASEPVPYVVSNGYDSSVFSNPRFCKVAPGVTSCGAAPVVSTNVHDRVSVAPGETVRARYIVTLSAGQVIDGSIPPTSTLALAGLFTYMGGEVRLDNNVAVGRNALGNSALQNLAGGRP</sequence>
<evidence type="ECO:0000256" key="1">
    <source>
        <dbReference type="SAM" id="SignalP"/>
    </source>
</evidence>
<gene>
    <name evidence="2" type="ORF">N4264_11000</name>
</gene>
<feature type="signal peptide" evidence="1">
    <location>
        <begin position="1"/>
        <end position="21"/>
    </location>
</feature>
<feature type="chain" id="PRO_5047390722" evidence="1">
    <location>
        <begin position="22"/>
        <end position="294"/>
    </location>
</feature>